<name>A0A6I6JSR9_9BACT</name>
<evidence type="ECO:0000313" key="1">
    <source>
        <dbReference type="EMBL" id="QGY44128.1"/>
    </source>
</evidence>
<accession>A0A6I6JSR9</accession>
<dbReference type="KEGG" id="mcos:GM418_10800"/>
<evidence type="ECO:0000313" key="2">
    <source>
        <dbReference type="Proteomes" id="UP000428260"/>
    </source>
</evidence>
<organism evidence="1 2">
    <name type="scientific">Maribellus comscasis</name>
    <dbReference type="NCBI Taxonomy" id="2681766"/>
    <lineage>
        <taxon>Bacteria</taxon>
        <taxon>Pseudomonadati</taxon>
        <taxon>Bacteroidota</taxon>
        <taxon>Bacteroidia</taxon>
        <taxon>Marinilabiliales</taxon>
        <taxon>Prolixibacteraceae</taxon>
        <taxon>Maribellus</taxon>
    </lineage>
</organism>
<reference evidence="1 2" key="1">
    <citation type="submission" date="2019-11" db="EMBL/GenBank/DDBJ databases">
        <authorList>
            <person name="Zheng R.K."/>
            <person name="Sun C.M."/>
        </authorList>
    </citation>
    <scope>NUCLEOTIDE SEQUENCE [LARGE SCALE GENOMIC DNA]</scope>
    <source>
        <strain evidence="1 2">WC007</strain>
    </source>
</reference>
<dbReference type="Proteomes" id="UP000428260">
    <property type="component" value="Chromosome"/>
</dbReference>
<keyword evidence="2" id="KW-1185">Reference proteome</keyword>
<protein>
    <submittedName>
        <fullName evidence="1">Uncharacterized protein</fullName>
    </submittedName>
</protein>
<dbReference type="AlphaFoldDB" id="A0A6I6JSR9"/>
<proteinExistence type="predicted"/>
<dbReference type="RefSeq" id="WP_158865936.1">
    <property type="nucleotide sequence ID" value="NZ_CP046401.1"/>
</dbReference>
<dbReference type="EMBL" id="CP046401">
    <property type="protein sequence ID" value="QGY44128.1"/>
    <property type="molecule type" value="Genomic_DNA"/>
</dbReference>
<sequence>MAKFMTAEAENGEPLVINMDKIVYVVPKNQGNTMDIHFSKKALRIKWKLDIVRVLKENGYEMIDREV</sequence>
<gene>
    <name evidence="1" type="ORF">GM418_10800</name>
</gene>